<evidence type="ECO:0000313" key="2">
    <source>
        <dbReference type="EMBL" id="GCE30189.1"/>
    </source>
</evidence>
<comment type="caution">
    <text evidence="2">The sequence shown here is derived from an EMBL/GenBank/DDBJ whole genome shotgun (WGS) entry which is preliminary data.</text>
</comment>
<sequence>MGKELFATPGRQHRQAYALLLFGLICLLGAWLLHLNPYRFPVGVFLLGLGMLLSTLFYPGRLIIAGSLTTAVGLAVYLGFSGSIPGGQIFPAYILALGVGLLAIALAARRGYVGKGALSPALIVIAVGLIEVLLVAHMTPPNLIPFALSLWLPGLALLVLGLLYFFLSRKPGNDR</sequence>
<accession>A0A402BFU6</accession>
<feature type="transmembrane region" description="Helical" evidence="1">
    <location>
        <begin position="120"/>
        <end position="138"/>
    </location>
</feature>
<proteinExistence type="predicted"/>
<evidence type="ECO:0000256" key="1">
    <source>
        <dbReference type="SAM" id="Phobius"/>
    </source>
</evidence>
<keyword evidence="1" id="KW-0812">Transmembrane</keyword>
<gene>
    <name evidence="2" type="ORF">KDA_56730</name>
</gene>
<feature type="transmembrane region" description="Helical" evidence="1">
    <location>
        <begin position="144"/>
        <end position="167"/>
    </location>
</feature>
<feature type="transmembrane region" description="Helical" evidence="1">
    <location>
        <begin position="16"/>
        <end position="34"/>
    </location>
</feature>
<dbReference type="OrthoDB" id="164635at2"/>
<name>A0A402BFU6_9CHLR</name>
<feature type="transmembrane region" description="Helical" evidence="1">
    <location>
        <begin position="90"/>
        <end position="108"/>
    </location>
</feature>
<feature type="transmembrane region" description="Helical" evidence="1">
    <location>
        <begin position="40"/>
        <end position="58"/>
    </location>
</feature>
<dbReference type="Proteomes" id="UP000287171">
    <property type="component" value="Unassembled WGS sequence"/>
</dbReference>
<keyword evidence="3" id="KW-1185">Reference proteome</keyword>
<dbReference type="EMBL" id="BIFT01000002">
    <property type="protein sequence ID" value="GCE30189.1"/>
    <property type="molecule type" value="Genomic_DNA"/>
</dbReference>
<keyword evidence="1" id="KW-1133">Transmembrane helix</keyword>
<organism evidence="2 3">
    <name type="scientific">Dictyobacter alpinus</name>
    <dbReference type="NCBI Taxonomy" id="2014873"/>
    <lineage>
        <taxon>Bacteria</taxon>
        <taxon>Bacillati</taxon>
        <taxon>Chloroflexota</taxon>
        <taxon>Ktedonobacteria</taxon>
        <taxon>Ktedonobacterales</taxon>
        <taxon>Dictyobacteraceae</taxon>
        <taxon>Dictyobacter</taxon>
    </lineage>
</organism>
<dbReference type="AlphaFoldDB" id="A0A402BFU6"/>
<keyword evidence="1" id="KW-0472">Membrane</keyword>
<reference evidence="3" key="1">
    <citation type="submission" date="2018-12" db="EMBL/GenBank/DDBJ databases">
        <title>Tengunoibacter tsumagoiensis gen. nov., sp. nov., Dictyobacter kobayashii sp. nov., D. alpinus sp. nov., and D. joshuensis sp. nov. and description of Dictyobacteraceae fam. nov. within the order Ktedonobacterales isolated from Tengu-no-mugimeshi.</title>
        <authorList>
            <person name="Wang C.M."/>
            <person name="Zheng Y."/>
            <person name="Sakai Y."/>
            <person name="Toyoda A."/>
            <person name="Minakuchi Y."/>
            <person name="Abe K."/>
            <person name="Yokota A."/>
            <person name="Yabe S."/>
        </authorList>
    </citation>
    <scope>NUCLEOTIDE SEQUENCE [LARGE SCALE GENOMIC DNA]</scope>
    <source>
        <strain evidence="3">Uno16</strain>
    </source>
</reference>
<evidence type="ECO:0000313" key="3">
    <source>
        <dbReference type="Proteomes" id="UP000287171"/>
    </source>
</evidence>
<protein>
    <submittedName>
        <fullName evidence="2">Uncharacterized protein</fullName>
    </submittedName>
</protein>
<dbReference type="RefSeq" id="WP_126630343.1">
    <property type="nucleotide sequence ID" value="NZ_BIFT01000002.1"/>
</dbReference>